<proteinExistence type="inferred from homology"/>
<dbReference type="PRINTS" id="PR00724">
    <property type="entry name" value="CRBOXYPTASEC"/>
</dbReference>
<evidence type="ECO:0000256" key="2">
    <source>
        <dbReference type="RuleBase" id="RU361156"/>
    </source>
</evidence>
<dbReference type="PROSITE" id="PS00131">
    <property type="entry name" value="CARBOXYPEPT_SER_SER"/>
    <property type="match status" value="1"/>
</dbReference>
<dbReference type="GO" id="GO:0006508">
    <property type="term" value="P:proteolysis"/>
    <property type="evidence" value="ECO:0007669"/>
    <property type="project" value="UniProtKB-KW"/>
</dbReference>
<organism evidence="3 4">
    <name type="scientific">Mesorhabditis spiculigera</name>
    <dbReference type="NCBI Taxonomy" id="96644"/>
    <lineage>
        <taxon>Eukaryota</taxon>
        <taxon>Metazoa</taxon>
        <taxon>Ecdysozoa</taxon>
        <taxon>Nematoda</taxon>
        <taxon>Chromadorea</taxon>
        <taxon>Rhabditida</taxon>
        <taxon>Rhabditina</taxon>
        <taxon>Rhabditomorpha</taxon>
        <taxon>Rhabditoidea</taxon>
        <taxon>Rhabditidae</taxon>
        <taxon>Mesorhabditinae</taxon>
        <taxon>Mesorhabditis</taxon>
    </lineage>
</organism>
<dbReference type="GO" id="GO:0004185">
    <property type="term" value="F:serine-type carboxypeptidase activity"/>
    <property type="evidence" value="ECO:0007669"/>
    <property type="project" value="UniProtKB-UniRule"/>
</dbReference>
<sequence>MKSAVLLLALSGLSLGALIQNLPGQPAANFKQYSGYYSVGATGNHQLHYWFVESQNQPSSDPVLLWLTGGPGCSGLSALLTEWGPFFINPDGATLRANPYAWNRNASVLVLESPAGVGYSYAKDGNVDTGDDQTASENWDALKAFFTEFAQYKNNDFFVTGESYGGIYVPTLVQTILDRQSQFNINIKGFAIGNGLVDGDLDIDALIQFEHKHGMIDQLQWQDIQKSCCSNNMDDCPFHNFNDADKCGNFVNDAGNRAWGGGLNPYNMYQDCVNQGSIPKRFALEFKRKMGRLPKPEELGTVPCMNETSATVYLNRRDVRNALGIPGLLPAWSICNDDLNENYNRQYNTVAPQVKNAIAKGLRVMLYYGDVDMACNFFMGQKFSANLGITQVNAKKAYHVNGQVAGYMTDYGQLKYVTVKGAGHMVPTDKPPVAFHILDSFLNNKKF</sequence>
<dbReference type="Gene3D" id="3.40.50.1820">
    <property type="entry name" value="alpha/beta hydrolase"/>
    <property type="match status" value="1"/>
</dbReference>
<keyword evidence="4" id="KW-1185">Reference proteome</keyword>
<reference evidence="3" key="1">
    <citation type="submission" date="2023-06" db="EMBL/GenBank/DDBJ databases">
        <authorList>
            <person name="Delattre M."/>
        </authorList>
    </citation>
    <scope>NUCLEOTIDE SEQUENCE</scope>
    <source>
        <strain evidence="3">AF72</strain>
    </source>
</reference>
<dbReference type="PROSITE" id="PS00560">
    <property type="entry name" value="CARBOXYPEPT_SER_HIS"/>
    <property type="match status" value="1"/>
</dbReference>
<dbReference type="PANTHER" id="PTHR11802:SF38">
    <property type="entry name" value="SERINE CARBOXYPEPTIDASE CTSA-1.2"/>
    <property type="match status" value="1"/>
</dbReference>
<keyword evidence="2" id="KW-0645">Protease</keyword>
<dbReference type="EMBL" id="CATQJA010002663">
    <property type="protein sequence ID" value="CAJ0581410.1"/>
    <property type="molecule type" value="Genomic_DNA"/>
</dbReference>
<evidence type="ECO:0000313" key="3">
    <source>
        <dbReference type="EMBL" id="CAJ0581410.1"/>
    </source>
</evidence>
<gene>
    <name evidence="3" type="ORF">MSPICULIGERA_LOCUS19571</name>
</gene>
<accession>A0AA36D7A7</accession>
<evidence type="ECO:0000313" key="4">
    <source>
        <dbReference type="Proteomes" id="UP001177023"/>
    </source>
</evidence>
<keyword evidence="2" id="KW-0121">Carboxypeptidase</keyword>
<dbReference type="InterPro" id="IPR018202">
    <property type="entry name" value="Ser_caboxypep_ser_AS"/>
</dbReference>
<feature type="chain" id="PRO_5041483835" description="Carboxypeptidase" evidence="2">
    <location>
        <begin position="17"/>
        <end position="447"/>
    </location>
</feature>
<dbReference type="InterPro" id="IPR033124">
    <property type="entry name" value="Ser_caboxypep_his_AS"/>
</dbReference>
<dbReference type="AlphaFoldDB" id="A0AA36D7A7"/>
<comment type="caution">
    <text evidence="3">The sequence shown here is derived from an EMBL/GenBank/DDBJ whole genome shotgun (WGS) entry which is preliminary data.</text>
</comment>
<feature type="non-terminal residue" evidence="3">
    <location>
        <position position="447"/>
    </location>
</feature>
<keyword evidence="2" id="KW-0378">Hydrolase</keyword>
<comment type="similarity">
    <text evidence="1 2">Belongs to the peptidase S10 family.</text>
</comment>
<dbReference type="PANTHER" id="PTHR11802">
    <property type="entry name" value="SERINE PROTEASE FAMILY S10 SERINE CARBOXYPEPTIDASE"/>
    <property type="match status" value="1"/>
</dbReference>
<dbReference type="Proteomes" id="UP001177023">
    <property type="component" value="Unassembled WGS sequence"/>
</dbReference>
<dbReference type="SUPFAM" id="SSF53474">
    <property type="entry name" value="alpha/beta-Hydrolases"/>
    <property type="match status" value="1"/>
</dbReference>
<protein>
    <recommendedName>
        <fullName evidence="2">Carboxypeptidase</fullName>
        <ecNumber evidence="2">3.4.16.-</ecNumber>
    </recommendedName>
</protein>
<dbReference type="EC" id="3.4.16.-" evidence="2"/>
<keyword evidence="2" id="KW-0732">Signal</keyword>
<feature type="signal peptide" evidence="2">
    <location>
        <begin position="1"/>
        <end position="16"/>
    </location>
</feature>
<name>A0AA36D7A7_9BILA</name>
<dbReference type="InterPro" id="IPR001563">
    <property type="entry name" value="Peptidase_S10"/>
</dbReference>
<evidence type="ECO:0000256" key="1">
    <source>
        <dbReference type="ARBA" id="ARBA00009431"/>
    </source>
</evidence>
<dbReference type="InterPro" id="IPR029058">
    <property type="entry name" value="AB_hydrolase_fold"/>
</dbReference>
<dbReference type="Pfam" id="PF00450">
    <property type="entry name" value="Peptidase_S10"/>
    <property type="match status" value="1"/>
</dbReference>